<feature type="signal peptide" evidence="1">
    <location>
        <begin position="1"/>
        <end position="25"/>
    </location>
</feature>
<gene>
    <name evidence="2" type="ORF">WB794_00135</name>
</gene>
<dbReference type="AlphaFoldDB" id="A0AAW9QYU7"/>
<sequence>MKSRNVLAAAVAMVLLCGAPLAAQAQQAPIKVVLKNVPALPNATGDAVGTVDGDPQPKAAIPLIGTQAQLDSHGNIVVDCLTTNGDCPNIGAGGGAITGTPTLSFTVPSAAVALGDTSTRLQWTTTNADACYGVQIEKKSAAGAWESYTGTGSSAWSKEWPANGSASTGFALGNLERSATAGVDTEYRFTLRCYSKTVGDVGGTDVVAVQQVPVSGIVKLASSTGTPTPGGSDYCSEYYPAGHPARSAPGFSVPTTILQPVIKQFQEVFASGSGLGPAITLLDVINSGQDGRGAFAGPHGGPGKYMSIPIDIPASTPAGTGFSLLIIEPQNYQGMDHSLLFEANISPCQGDFRAPAVNNASSDYYDRNQCRTTGTSLYATTGNLIGPATYCFLKPGARMYINVTNHSLDAYRATGAPPVWGCDAGVTNCGKKVDVRRRTGG</sequence>
<dbReference type="Proteomes" id="UP001364472">
    <property type="component" value="Unassembled WGS sequence"/>
</dbReference>
<keyword evidence="3" id="KW-1185">Reference proteome</keyword>
<proteinExistence type="predicted"/>
<dbReference type="RefSeq" id="WP_337333814.1">
    <property type="nucleotide sequence ID" value="NZ_JBBDHC010000001.1"/>
</dbReference>
<reference evidence="2 3" key="1">
    <citation type="journal article" date="2016" name="Antonie Van Leeuwenhoek">
        <title>Denitratimonas tolerans gen. nov., sp. nov., a denitrifying bacterium isolated from a bioreactor for tannery wastewater treatment.</title>
        <authorList>
            <person name="Han S.I."/>
            <person name="Kim J.O."/>
            <person name="Lee Y.R."/>
            <person name="Ekpeghere K.I."/>
            <person name="Koh S.C."/>
            <person name="Whang K.S."/>
        </authorList>
    </citation>
    <scope>NUCLEOTIDE SEQUENCE [LARGE SCALE GENOMIC DNA]</scope>
    <source>
        <strain evidence="2 3">KACC 17565</strain>
    </source>
</reference>
<name>A0AAW9QYU7_9GAMM</name>
<keyword evidence="1" id="KW-0732">Signal</keyword>
<comment type="caution">
    <text evidence="2">The sequence shown here is derived from an EMBL/GenBank/DDBJ whole genome shotgun (WGS) entry which is preliminary data.</text>
</comment>
<evidence type="ECO:0000313" key="3">
    <source>
        <dbReference type="Proteomes" id="UP001364472"/>
    </source>
</evidence>
<organism evidence="2 3">
    <name type="scientific">Denitratimonas tolerans</name>
    <dbReference type="NCBI Taxonomy" id="1338420"/>
    <lineage>
        <taxon>Bacteria</taxon>
        <taxon>Pseudomonadati</taxon>
        <taxon>Pseudomonadota</taxon>
        <taxon>Gammaproteobacteria</taxon>
        <taxon>Lysobacterales</taxon>
        <taxon>Lysobacteraceae</taxon>
        <taxon>Denitratimonas</taxon>
    </lineage>
</organism>
<evidence type="ECO:0000313" key="2">
    <source>
        <dbReference type="EMBL" id="MEJ1248091.1"/>
    </source>
</evidence>
<accession>A0AAW9QYU7</accession>
<feature type="chain" id="PRO_5043993062" evidence="1">
    <location>
        <begin position="26"/>
        <end position="441"/>
    </location>
</feature>
<dbReference type="EMBL" id="JBBDHC010000001">
    <property type="protein sequence ID" value="MEJ1248091.1"/>
    <property type="molecule type" value="Genomic_DNA"/>
</dbReference>
<protein>
    <submittedName>
        <fullName evidence="2">Uncharacterized protein</fullName>
    </submittedName>
</protein>
<evidence type="ECO:0000256" key="1">
    <source>
        <dbReference type="SAM" id="SignalP"/>
    </source>
</evidence>